<dbReference type="SUPFAM" id="SSF69189">
    <property type="entry name" value="Penicillin-binding protein associated domain"/>
    <property type="match status" value="1"/>
</dbReference>
<dbReference type="InterPro" id="IPR037167">
    <property type="entry name" value="Peptidase_S11_C_sf"/>
</dbReference>
<evidence type="ECO:0000256" key="9">
    <source>
        <dbReference type="ARBA" id="ARBA00022960"/>
    </source>
</evidence>
<evidence type="ECO:0000313" key="14">
    <source>
        <dbReference type="EMBL" id="KJY76787.1"/>
    </source>
</evidence>
<sequence>MIKWTQLCALLFTLVAASAGAVITPDAPQINAKGYVVMDYHSGQVIASQNPDTPLAPASLTKLMTAYVVGQEINAGRLNWDDKATISRNAWSVNFPESSKMFIKPGDETSIRNLMLGVIVQSGNDASVALAEHVAGSESAFVSLMNGWAQTLGMENTQFINAHGLDGDNIQTTPKDMANLMRAIIKDVPEVYKLYQEKKFTWNDIEQYNRNKLLWDRSLNVDGGKTGYTENAGYSLVSSATEGRMRLISVVMGTPSQQARASASRNLLGYGFRFFDTVQVAKKDEVIMQSRVWKGAEENVPVTVAETVYLTFPRAMKDALKQEVVVESQLQAPIAAGDSLGQVIWSLNGEQVFTAPAVSQVGVDQGSFTSRLMDTLQLWLRALVSGIKAFWEGEQ</sequence>
<evidence type="ECO:0000256" key="3">
    <source>
        <dbReference type="ARBA" id="ARBA00007164"/>
    </source>
</evidence>
<dbReference type="PANTHER" id="PTHR21581">
    <property type="entry name" value="D-ALANYL-D-ALANINE CARBOXYPEPTIDASE"/>
    <property type="match status" value="1"/>
</dbReference>
<protein>
    <recommendedName>
        <fullName evidence="4">serine-type D-Ala-D-Ala carboxypeptidase</fullName>
        <ecNumber evidence="4">3.4.16.4</ecNumber>
    </recommendedName>
</protein>
<evidence type="ECO:0000256" key="6">
    <source>
        <dbReference type="ARBA" id="ARBA00022670"/>
    </source>
</evidence>
<dbReference type="InterPro" id="IPR015956">
    <property type="entry name" value="Peniciliin-bd_prot_C_sf"/>
</dbReference>
<evidence type="ECO:0000256" key="5">
    <source>
        <dbReference type="ARBA" id="ARBA00022645"/>
    </source>
</evidence>
<accession>A0A837GB10</accession>
<dbReference type="Gene3D" id="3.40.710.10">
    <property type="entry name" value="DD-peptidase/beta-lactamase superfamily"/>
    <property type="match status" value="1"/>
</dbReference>
<evidence type="ECO:0000256" key="11">
    <source>
        <dbReference type="ARBA" id="ARBA00023316"/>
    </source>
</evidence>
<comment type="similarity">
    <text evidence="3 13">Belongs to the peptidase S11 family.</text>
</comment>
<dbReference type="AlphaFoldDB" id="A0A837GB10"/>
<dbReference type="GO" id="GO:0009252">
    <property type="term" value="P:peptidoglycan biosynthetic process"/>
    <property type="evidence" value="ECO:0007669"/>
    <property type="project" value="UniProtKB-UniPathway"/>
</dbReference>
<dbReference type="PANTHER" id="PTHR21581:SF6">
    <property type="entry name" value="TRAFFICKING PROTEIN PARTICLE COMPLEX SUBUNIT 12"/>
    <property type="match status" value="1"/>
</dbReference>
<evidence type="ECO:0000256" key="13">
    <source>
        <dbReference type="RuleBase" id="RU004016"/>
    </source>
</evidence>
<comment type="function">
    <text evidence="1">Removes C-terminal D-alanyl residues from sugar-peptide cell wall precursors.</text>
</comment>
<dbReference type="RefSeq" id="WP_045985237.1">
    <property type="nucleotide sequence ID" value="NZ_CP063052.1"/>
</dbReference>
<dbReference type="SUPFAM" id="SSF56601">
    <property type="entry name" value="beta-lactamase/transpeptidase-like"/>
    <property type="match status" value="1"/>
</dbReference>
<keyword evidence="8" id="KW-0378">Hydrolase</keyword>
<keyword evidence="11" id="KW-0961">Cell wall biogenesis/degradation</keyword>
<dbReference type="GO" id="GO:0008360">
    <property type="term" value="P:regulation of cell shape"/>
    <property type="evidence" value="ECO:0007669"/>
    <property type="project" value="UniProtKB-KW"/>
</dbReference>
<dbReference type="InterPro" id="IPR018044">
    <property type="entry name" value="Peptidase_S11"/>
</dbReference>
<dbReference type="InterPro" id="IPR012338">
    <property type="entry name" value="Beta-lactam/transpept-like"/>
</dbReference>
<keyword evidence="6" id="KW-0645">Protease</keyword>
<comment type="caution">
    <text evidence="14">The sequence shown here is derived from an EMBL/GenBank/DDBJ whole genome shotgun (WGS) entry which is preliminary data.</text>
</comment>
<organism evidence="14">
    <name type="scientific">Vibrio coralliilyticus</name>
    <dbReference type="NCBI Taxonomy" id="190893"/>
    <lineage>
        <taxon>Bacteria</taxon>
        <taxon>Pseudomonadati</taxon>
        <taxon>Pseudomonadota</taxon>
        <taxon>Gammaproteobacteria</taxon>
        <taxon>Vibrionales</taxon>
        <taxon>Vibrionaceae</taxon>
        <taxon>Vibrio</taxon>
    </lineage>
</organism>
<keyword evidence="5 14" id="KW-0121">Carboxypeptidase</keyword>
<evidence type="ECO:0000256" key="1">
    <source>
        <dbReference type="ARBA" id="ARBA00003217"/>
    </source>
</evidence>
<evidence type="ECO:0000256" key="4">
    <source>
        <dbReference type="ARBA" id="ARBA00012448"/>
    </source>
</evidence>
<proteinExistence type="inferred from homology"/>
<evidence type="ECO:0000256" key="10">
    <source>
        <dbReference type="ARBA" id="ARBA00022984"/>
    </source>
</evidence>
<evidence type="ECO:0000256" key="2">
    <source>
        <dbReference type="ARBA" id="ARBA00004752"/>
    </source>
</evidence>
<keyword evidence="7" id="KW-0732">Signal</keyword>
<keyword evidence="9" id="KW-0133">Cell shape</keyword>
<dbReference type="GO" id="GO:0009002">
    <property type="term" value="F:serine-type D-Ala-D-Ala carboxypeptidase activity"/>
    <property type="evidence" value="ECO:0007669"/>
    <property type="project" value="UniProtKB-EC"/>
</dbReference>
<keyword evidence="10" id="KW-0573">Peptidoglycan synthesis</keyword>
<dbReference type="EMBL" id="JXXR01000003">
    <property type="protein sequence ID" value="KJY76787.1"/>
    <property type="molecule type" value="Genomic_DNA"/>
</dbReference>
<dbReference type="Pfam" id="PF00768">
    <property type="entry name" value="Peptidase_S11"/>
    <property type="match status" value="1"/>
</dbReference>
<dbReference type="UniPathway" id="UPA00219"/>
<evidence type="ECO:0000256" key="7">
    <source>
        <dbReference type="ARBA" id="ARBA00022729"/>
    </source>
</evidence>
<dbReference type="InterPro" id="IPR012907">
    <property type="entry name" value="Peptidase_S11_C"/>
</dbReference>
<evidence type="ECO:0000256" key="8">
    <source>
        <dbReference type="ARBA" id="ARBA00022801"/>
    </source>
</evidence>
<name>A0A837GB10_9VIBR</name>
<evidence type="ECO:0000256" key="12">
    <source>
        <dbReference type="ARBA" id="ARBA00034000"/>
    </source>
</evidence>
<dbReference type="Pfam" id="PF07943">
    <property type="entry name" value="PBP5_C"/>
    <property type="match status" value="1"/>
</dbReference>
<dbReference type="InterPro" id="IPR001967">
    <property type="entry name" value="Peptidase_S11_N"/>
</dbReference>
<dbReference type="GO" id="GO:0071555">
    <property type="term" value="P:cell wall organization"/>
    <property type="evidence" value="ECO:0007669"/>
    <property type="project" value="UniProtKB-KW"/>
</dbReference>
<gene>
    <name evidence="14" type="ORF">TW71_05470</name>
</gene>
<dbReference type="Gene3D" id="2.60.410.10">
    <property type="entry name" value="D-Ala-D-Ala carboxypeptidase, C-terminal domain"/>
    <property type="match status" value="1"/>
</dbReference>
<dbReference type="PRINTS" id="PR00725">
    <property type="entry name" value="DADACBPTASE1"/>
</dbReference>
<dbReference type="EC" id="3.4.16.4" evidence="4"/>
<dbReference type="SMART" id="SM00936">
    <property type="entry name" value="PBP5_C"/>
    <property type="match status" value="1"/>
</dbReference>
<comment type="catalytic activity">
    <reaction evidence="12">
        <text>Preferential cleavage: (Ac)2-L-Lys-D-Ala-|-D-Ala. Also transpeptidation of peptidyl-alanyl moieties that are N-acyl substituents of D-alanine.</text>
        <dbReference type="EC" id="3.4.16.4"/>
    </reaction>
</comment>
<comment type="pathway">
    <text evidence="2">Cell wall biogenesis; peptidoglycan biosynthesis.</text>
</comment>
<reference evidence="14" key="1">
    <citation type="journal article" date="2015" name="BMC Genomics">
        <title>Genome mining reveals unlocked bioactive potential of marine Gram-negative bacteria.</title>
        <authorList>
            <person name="Machado H."/>
            <person name="Sonnenschein E.C."/>
            <person name="Melchiorsen J."/>
            <person name="Gram L."/>
        </authorList>
    </citation>
    <scope>NUCLEOTIDE SEQUENCE</scope>
    <source>
        <strain evidence="14">S2052</strain>
    </source>
</reference>
<dbReference type="GO" id="GO:0006508">
    <property type="term" value="P:proteolysis"/>
    <property type="evidence" value="ECO:0007669"/>
    <property type="project" value="UniProtKB-KW"/>
</dbReference>